<keyword evidence="3" id="KW-0963">Cytoplasm</keyword>
<dbReference type="Proteomes" id="UP000515955">
    <property type="component" value="Chromosome"/>
</dbReference>
<keyword evidence="9" id="KW-1185">Reference proteome</keyword>
<dbReference type="PANTHER" id="PTHR30473">
    <property type="entry name" value="PROTEIN PHOH"/>
    <property type="match status" value="1"/>
</dbReference>
<evidence type="ECO:0000313" key="8">
    <source>
        <dbReference type="EMBL" id="QNN65438.1"/>
    </source>
</evidence>
<dbReference type="Gene3D" id="3.40.50.300">
    <property type="entry name" value="P-loop containing nucleotide triphosphate hydrolases"/>
    <property type="match status" value="1"/>
</dbReference>
<evidence type="ECO:0000256" key="6">
    <source>
        <dbReference type="ARBA" id="ARBA00039970"/>
    </source>
</evidence>
<dbReference type="GO" id="GO:0005829">
    <property type="term" value="C:cytosol"/>
    <property type="evidence" value="ECO:0007669"/>
    <property type="project" value="TreeGrafter"/>
</dbReference>
<evidence type="ECO:0000256" key="2">
    <source>
        <dbReference type="ARBA" id="ARBA00010393"/>
    </source>
</evidence>
<dbReference type="KEGG" id="srhi:H9L12_02140"/>
<evidence type="ECO:0000259" key="7">
    <source>
        <dbReference type="Pfam" id="PF02562"/>
    </source>
</evidence>
<reference evidence="8 9" key="1">
    <citation type="submission" date="2020-08" db="EMBL/GenBank/DDBJ databases">
        <title>Genome sequence of Sphingomonas rhizophila KACC 19189T.</title>
        <authorList>
            <person name="Hyun D.-W."/>
            <person name="Bae J.-W."/>
        </authorList>
    </citation>
    <scope>NUCLEOTIDE SEQUENCE [LARGE SCALE GENOMIC DNA]</scope>
    <source>
        <strain evidence="8 9">KACC 19189</strain>
    </source>
</reference>
<feature type="domain" description="PhoH-like protein" evidence="7">
    <location>
        <begin position="126"/>
        <end position="329"/>
    </location>
</feature>
<dbReference type="Pfam" id="PF02562">
    <property type="entry name" value="PhoH"/>
    <property type="match status" value="1"/>
</dbReference>
<dbReference type="GO" id="GO:0005524">
    <property type="term" value="F:ATP binding"/>
    <property type="evidence" value="ECO:0007669"/>
    <property type="project" value="UniProtKB-KW"/>
</dbReference>
<dbReference type="SUPFAM" id="SSF52540">
    <property type="entry name" value="P-loop containing nucleoside triphosphate hydrolases"/>
    <property type="match status" value="1"/>
</dbReference>
<sequence length="333" mass="36661">MARKPDLRAVDEGDRARLELEFDQPYLLGPLFGDYDRHLVMIEDRLGVNIAARGNRVMIEGDADSAARARDVLTGLYNRLDQGHDVDSAAVEALLGMAAQPALDGIISPEVSNAPRVMIRTRKKTIVPRSTIQTQYMEALGRDDMIFALGPAGTGKTYLAVAQAVAMLITGQVDRLILSRPAVEAGERLGFLPGDMKEKVDPYLRPLYDALYDMLPTEQVERRIASGEIEIAPIAFMRGRTLNDAFIILDEAQNTTPPQMKMFLTRFGMRSRMVICGDPNQTDLPRGIESGLNDAVEKLEGIPKLSMVRFGAADVVRHPLVGKIVEAYEGPGR</sequence>
<keyword evidence="5" id="KW-0067">ATP-binding</keyword>
<dbReference type="PANTHER" id="PTHR30473:SF1">
    <property type="entry name" value="PHOH-LIKE PROTEIN"/>
    <property type="match status" value="1"/>
</dbReference>
<dbReference type="AlphaFoldDB" id="A0A7G9SC63"/>
<dbReference type="InterPro" id="IPR027417">
    <property type="entry name" value="P-loop_NTPase"/>
</dbReference>
<gene>
    <name evidence="8" type="ORF">H9L12_02140</name>
</gene>
<dbReference type="InterPro" id="IPR003714">
    <property type="entry name" value="PhoH"/>
</dbReference>
<accession>A0A7G9SC63</accession>
<evidence type="ECO:0000256" key="5">
    <source>
        <dbReference type="ARBA" id="ARBA00022840"/>
    </source>
</evidence>
<dbReference type="InterPro" id="IPR051451">
    <property type="entry name" value="PhoH2-like"/>
</dbReference>
<comment type="similarity">
    <text evidence="2">Belongs to the PhoH family.</text>
</comment>
<name>A0A7G9SC63_9SPHN</name>
<proteinExistence type="inferred from homology"/>
<organism evidence="8 9">
    <name type="scientific">Sphingomonas rhizophila</name>
    <dbReference type="NCBI Taxonomy" id="2071607"/>
    <lineage>
        <taxon>Bacteria</taxon>
        <taxon>Pseudomonadati</taxon>
        <taxon>Pseudomonadota</taxon>
        <taxon>Alphaproteobacteria</taxon>
        <taxon>Sphingomonadales</taxon>
        <taxon>Sphingomonadaceae</taxon>
        <taxon>Sphingomonas</taxon>
    </lineage>
</organism>
<comment type="subcellular location">
    <subcellularLocation>
        <location evidence="1">Cytoplasm</location>
    </subcellularLocation>
</comment>
<evidence type="ECO:0000313" key="9">
    <source>
        <dbReference type="Proteomes" id="UP000515955"/>
    </source>
</evidence>
<evidence type="ECO:0000256" key="4">
    <source>
        <dbReference type="ARBA" id="ARBA00022741"/>
    </source>
</evidence>
<dbReference type="RefSeq" id="WP_187542430.1">
    <property type="nucleotide sequence ID" value="NZ_CP060717.1"/>
</dbReference>
<dbReference type="EMBL" id="CP060717">
    <property type="protein sequence ID" value="QNN65438.1"/>
    <property type="molecule type" value="Genomic_DNA"/>
</dbReference>
<evidence type="ECO:0000256" key="3">
    <source>
        <dbReference type="ARBA" id="ARBA00022490"/>
    </source>
</evidence>
<dbReference type="FunFam" id="3.40.50.300:FF:000013">
    <property type="entry name" value="PhoH family ATPase"/>
    <property type="match status" value="1"/>
</dbReference>
<evidence type="ECO:0000256" key="1">
    <source>
        <dbReference type="ARBA" id="ARBA00004496"/>
    </source>
</evidence>
<keyword evidence="4" id="KW-0547">Nucleotide-binding</keyword>
<protein>
    <recommendedName>
        <fullName evidence="6">PhoH-like protein</fullName>
    </recommendedName>
</protein>